<feature type="region of interest" description="Disordered" evidence="5">
    <location>
        <begin position="203"/>
        <end position="231"/>
    </location>
</feature>
<feature type="binding site" evidence="4">
    <location>
        <position position="311"/>
    </location>
    <ligand>
        <name>S-adenosyl-L-methionine</name>
        <dbReference type="ChEBI" id="CHEBI:59789"/>
    </ligand>
</feature>
<dbReference type="PROSITE" id="PS50926">
    <property type="entry name" value="TRAM"/>
    <property type="match status" value="1"/>
</dbReference>
<feature type="compositionally biased region" description="Gly residues" evidence="5">
    <location>
        <begin position="210"/>
        <end position="223"/>
    </location>
</feature>
<dbReference type="SUPFAM" id="SSF53335">
    <property type="entry name" value="S-adenosyl-L-methionine-dependent methyltransferases"/>
    <property type="match status" value="1"/>
</dbReference>
<dbReference type="Pfam" id="PF05958">
    <property type="entry name" value="tRNA_U5-meth_tr"/>
    <property type="match status" value="1"/>
</dbReference>
<reference evidence="8" key="1">
    <citation type="journal article" date="2019" name="Int. J. Syst. Evol. Microbiol.">
        <title>The Global Catalogue of Microorganisms (GCM) 10K type strain sequencing project: providing services to taxonomists for standard genome sequencing and annotation.</title>
        <authorList>
            <consortium name="The Broad Institute Genomics Platform"/>
            <consortium name="The Broad Institute Genome Sequencing Center for Infectious Disease"/>
            <person name="Wu L."/>
            <person name="Ma J."/>
        </authorList>
    </citation>
    <scope>NUCLEOTIDE SEQUENCE [LARGE SCALE GENOMIC DNA]</scope>
    <source>
        <strain evidence="8">JCM 18537</strain>
    </source>
</reference>
<accession>A0ABP9AUJ8</accession>
<dbReference type="PROSITE" id="PS51687">
    <property type="entry name" value="SAM_MT_RNA_M5U"/>
    <property type="match status" value="1"/>
</dbReference>
<dbReference type="RefSeq" id="WP_345442370.1">
    <property type="nucleotide sequence ID" value="NZ_BAABKO010000009.1"/>
</dbReference>
<proteinExistence type="inferred from homology"/>
<dbReference type="Gene3D" id="3.40.50.150">
    <property type="entry name" value="Vaccinia Virus protein VP39"/>
    <property type="match status" value="1"/>
</dbReference>
<feature type="binding site" evidence="4">
    <location>
        <position position="251"/>
    </location>
    <ligand>
        <name>S-adenosyl-L-methionine</name>
        <dbReference type="ChEBI" id="CHEBI:59789"/>
    </ligand>
</feature>
<evidence type="ECO:0000256" key="3">
    <source>
        <dbReference type="ARBA" id="ARBA00022691"/>
    </source>
</evidence>
<sequence length="434" mass="45458">MQPGDVVDLEVTGIAHGGVFVARREGMVVFVPDAVPGETLRARVTEQKKSFARAEALEVLDASPHRRPHVWAEADIARDPRRRVGGADLGHIDLVHQRALKERVLREAFERFAGGAARVSVSAAAAEGAEETPDGTRWRTRIGLHVDADGRIGPFAARSHEVVEVAGHPLATEAVERAALALRGEKPGRVDLVHPSDGDVRIVRRPAERPGGGSRGARGGARGSRGPSRPDAVVQHVAGRPFRVETGGFWQVHRLAAGMLHDAVSGSVRELLAEGLVAPDGLHLDLYGGVGLLADAVAAAVGDGTQIISVESAPQATAHAAENLARLAGADAVTARVERWLASAVVDADDDERAAIARGAVVLDPPRAGAGRDVVDRVADLGPAAVVYVACDPVALARDAGLLRARGYAVDAVSGLDLFPNSHHVEAVAVFRRG</sequence>
<evidence type="ECO:0000256" key="4">
    <source>
        <dbReference type="PROSITE-ProRule" id="PRU01024"/>
    </source>
</evidence>
<keyword evidence="3 4" id="KW-0949">S-adenosyl-L-methionine</keyword>
<dbReference type="Pfam" id="PF01938">
    <property type="entry name" value="TRAM"/>
    <property type="match status" value="1"/>
</dbReference>
<comment type="similarity">
    <text evidence="4">Belongs to the class I-like SAM-binding methyltransferase superfamily. RNA M5U methyltransferase family.</text>
</comment>
<dbReference type="Gene3D" id="2.40.50.1070">
    <property type="match status" value="1"/>
</dbReference>
<name>A0ABP9AUJ8_9MICO</name>
<feature type="binding site" evidence="4">
    <location>
        <position position="364"/>
    </location>
    <ligand>
        <name>S-adenosyl-L-methionine</name>
        <dbReference type="ChEBI" id="CHEBI:59789"/>
    </ligand>
</feature>
<dbReference type="InterPro" id="IPR029063">
    <property type="entry name" value="SAM-dependent_MTases_sf"/>
</dbReference>
<protein>
    <submittedName>
        <fullName evidence="7">TRAM domain-containing protein</fullName>
    </submittedName>
</protein>
<keyword evidence="2 4" id="KW-0808">Transferase</keyword>
<evidence type="ECO:0000313" key="7">
    <source>
        <dbReference type="EMBL" id="GAA4786298.1"/>
    </source>
</evidence>
<keyword evidence="8" id="KW-1185">Reference proteome</keyword>
<keyword evidence="1 4" id="KW-0489">Methyltransferase</keyword>
<dbReference type="PANTHER" id="PTHR11061">
    <property type="entry name" value="RNA M5U METHYLTRANSFERASE"/>
    <property type="match status" value="1"/>
</dbReference>
<evidence type="ECO:0000256" key="5">
    <source>
        <dbReference type="SAM" id="MobiDB-lite"/>
    </source>
</evidence>
<dbReference type="InterPro" id="IPR012340">
    <property type="entry name" value="NA-bd_OB-fold"/>
</dbReference>
<feature type="active site" description="Nucleophile" evidence="4">
    <location>
        <position position="391"/>
    </location>
</feature>
<dbReference type="SUPFAM" id="SSF50249">
    <property type="entry name" value="Nucleic acid-binding proteins"/>
    <property type="match status" value="1"/>
</dbReference>
<comment type="caution">
    <text evidence="7">The sequence shown here is derived from an EMBL/GenBank/DDBJ whole genome shotgun (WGS) entry which is preliminary data.</text>
</comment>
<feature type="binding site" evidence="4">
    <location>
        <position position="287"/>
    </location>
    <ligand>
        <name>S-adenosyl-L-methionine</name>
        <dbReference type="ChEBI" id="CHEBI:59789"/>
    </ligand>
</feature>
<evidence type="ECO:0000313" key="8">
    <source>
        <dbReference type="Proteomes" id="UP001501645"/>
    </source>
</evidence>
<feature type="domain" description="TRAM" evidence="6">
    <location>
        <begin position="1"/>
        <end position="58"/>
    </location>
</feature>
<gene>
    <name evidence="7" type="ORF">GCM10023351_35140</name>
</gene>
<evidence type="ECO:0000256" key="2">
    <source>
        <dbReference type="ARBA" id="ARBA00022679"/>
    </source>
</evidence>
<dbReference type="Gene3D" id="2.40.50.140">
    <property type="entry name" value="Nucleic acid-binding proteins"/>
    <property type="match status" value="1"/>
</dbReference>
<evidence type="ECO:0000256" key="1">
    <source>
        <dbReference type="ARBA" id="ARBA00022603"/>
    </source>
</evidence>
<evidence type="ECO:0000259" key="6">
    <source>
        <dbReference type="PROSITE" id="PS50926"/>
    </source>
</evidence>
<organism evidence="7 8">
    <name type="scientific">Microbacterium gilvum</name>
    <dbReference type="NCBI Taxonomy" id="1336204"/>
    <lineage>
        <taxon>Bacteria</taxon>
        <taxon>Bacillati</taxon>
        <taxon>Actinomycetota</taxon>
        <taxon>Actinomycetes</taxon>
        <taxon>Micrococcales</taxon>
        <taxon>Microbacteriaceae</taxon>
        <taxon>Microbacterium</taxon>
    </lineage>
</organism>
<dbReference type="InterPro" id="IPR002792">
    <property type="entry name" value="TRAM_dom"/>
</dbReference>
<dbReference type="PANTHER" id="PTHR11061:SF30">
    <property type="entry name" value="TRNA (URACIL(54)-C(5))-METHYLTRANSFERASE"/>
    <property type="match status" value="1"/>
</dbReference>
<dbReference type="InterPro" id="IPR010280">
    <property type="entry name" value="U5_MeTrfase_fam"/>
</dbReference>
<dbReference type="EMBL" id="BAABKO010000009">
    <property type="protein sequence ID" value="GAA4786298.1"/>
    <property type="molecule type" value="Genomic_DNA"/>
</dbReference>
<dbReference type="Proteomes" id="UP001501645">
    <property type="component" value="Unassembled WGS sequence"/>
</dbReference>